<evidence type="ECO:0000313" key="2">
    <source>
        <dbReference type="EMBL" id="GGX64276.1"/>
    </source>
</evidence>
<accession>A0ABQ2Y4R9</accession>
<organism evidence="2 3">
    <name type="scientific">Streptomyces hiroshimensis</name>
    <dbReference type="NCBI Taxonomy" id="66424"/>
    <lineage>
        <taxon>Bacteria</taxon>
        <taxon>Bacillati</taxon>
        <taxon>Actinomycetota</taxon>
        <taxon>Actinomycetes</taxon>
        <taxon>Kitasatosporales</taxon>
        <taxon>Streptomycetaceae</taxon>
        <taxon>Streptomyces</taxon>
    </lineage>
</organism>
<sequence length="100" mass="10896">MPVTPFIPPPCRAPPDPSSSQGTDPALLPAEYGMTPDVGNSCRQCTFDTVRDTAAPSAALLPREYQHPRCTRRISFRFALRADVPGASRRNPGRVSGFRL</sequence>
<feature type="compositionally biased region" description="Pro residues" evidence="1">
    <location>
        <begin position="1"/>
        <end position="17"/>
    </location>
</feature>
<proteinExistence type="predicted"/>
<dbReference type="Proteomes" id="UP000659223">
    <property type="component" value="Unassembled WGS sequence"/>
</dbReference>
<keyword evidence="3" id="KW-1185">Reference proteome</keyword>
<comment type="caution">
    <text evidence="2">The sequence shown here is derived from an EMBL/GenBank/DDBJ whole genome shotgun (WGS) entry which is preliminary data.</text>
</comment>
<name>A0ABQ2Y4R9_9ACTN</name>
<evidence type="ECO:0000313" key="3">
    <source>
        <dbReference type="Proteomes" id="UP000659223"/>
    </source>
</evidence>
<evidence type="ECO:0000256" key="1">
    <source>
        <dbReference type="SAM" id="MobiDB-lite"/>
    </source>
</evidence>
<gene>
    <name evidence="2" type="ORF">GCM10010324_06440</name>
</gene>
<feature type="region of interest" description="Disordered" evidence="1">
    <location>
        <begin position="1"/>
        <end position="28"/>
    </location>
</feature>
<protein>
    <submittedName>
        <fullName evidence="2">Uncharacterized protein</fullName>
    </submittedName>
</protein>
<dbReference type="EMBL" id="BMUT01000001">
    <property type="protein sequence ID" value="GGX64276.1"/>
    <property type="molecule type" value="Genomic_DNA"/>
</dbReference>
<reference evidence="3" key="1">
    <citation type="journal article" date="2019" name="Int. J. Syst. Evol. Microbiol.">
        <title>The Global Catalogue of Microorganisms (GCM) 10K type strain sequencing project: providing services to taxonomists for standard genome sequencing and annotation.</title>
        <authorList>
            <consortium name="The Broad Institute Genomics Platform"/>
            <consortium name="The Broad Institute Genome Sequencing Center for Infectious Disease"/>
            <person name="Wu L."/>
            <person name="Ma J."/>
        </authorList>
    </citation>
    <scope>NUCLEOTIDE SEQUENCE [LARGE SCALE GENOMIC DNA]</scope>
    <source>
        <strain evidence="3">JCM 4586</strain>
    </source>
</reference>